<evidence type="ECO:0000256" key="13">
    <source>
        <dbReference type="SAM" id="MobiDB-lite"/>
    </source>
</evidence>
<keyword evidence="6" id="KW-0256">Endoplasmic reticulum</keyword>
<evidence type="ECO:0000256" key="3">
    <source>
        <dbReference type="ARBA" id="ARBA00009714"/>
    </source>
</evidence>
<reference evidence="14 15" key="1">
    <citation type="submission" date="2024-01" db="EMBL/GenBank/DDBJ databases">
        <title>Comparative genomics of Cryptococcus and Kwoniella reveals pathogenesis evolution and contrasting modes of karyotype evolution via chromosome fusion or intercentromeric recombination.</title>
        <authorList>
            <person name="Coelho M.A."/>
            <person name="David-Palma M."/>
            <person name="Shea T."/>
            <person name="Bowers K."/>
            <person name="McGinley-Smith S."/>
            <person name="Mohammad A.W."/>
            <person name="Gnirke A."/>
            <person name="Yurkov A.M."/>
            <person name="Nowrousian M."/>
            <person name="Sun S."/>
            <person name="Cuomo C.A."/>
            <person name="Heitman J."/>
        </authorList>
    </citation>
    <scope>NUCLEOTIDE SEQUENCE [LARGE SCALE GENOMIC DNA]</scope>
    <source>
        <strain evidence="14">CBS 11374</strain>
    </source>
</reference>
<keyword evidence="15" id="KW-1185">Reference proteome</keyword>
<dbReference type="PANTHER" id="PTHR13190">
    <property type="entry name" value="AUTOPHAGY-RELATED 2, ISOFORM A"/>
    <property type="match status" value="1"/>
</dbReference>
<protein>
    <recommendedName>
        <fullName evidence="4">Autophagy-related protein 2</fullName>
    </recommendedName>
</protein>
<evidence type="ECO:0000256" key="7">
    <source>
        <dbReference type="ARBA" id="ARBA00023006"/>
    </source>
</evidence>
<evidence type="ECO:0000256" key="12">
    <source>
        <dbReference type="ARBA" id="ARBA00024631"/>
    </source>
</evidence>
<comment type="catalytic activity">
    <reaction evidence="10">
        <text>a 1,2-diacyl-sn-glycero-3-phospho-L-serine(in) = a 1,2-diacyl-sn-glycero-3-phospho-L-serine(out)</text>
        <dbReference type="Rhea" id="RHEA:38663"/>
        <dbReference type="ChEBI" id="CHEBI:57262"/>
    </reaction>
</comment>
<gene>
    <name evidence="14" type="ORF">IL334_003851</name>
</gene>
<feature type="region of interest" description="Disordered" evidence="13">
    <location>
        <begin position="302"/>
        <end position="336"/>
    </location>
</feature>
<comment type="similarity">
    <text evidence="3">Belongs to the ATG2 family.</text>
</comment>
<dbReference type="PANTHER" id="PTHR13190:SF1">
    <property type="entry name" value="AUTOPHAGY-RELATED 2, ISOFORM A"/>
    <property type="match status" value="1"/>
</dbReference>
<sequence>MFSLPSFLTTLPFTLPSLPSISLPANIQRRFLSYVLKRSLGRFVKGQALDAERIQAQLSEGWVELEGLEVDTNEINSLMPSSVPLRLDSGTLSKVTARVPLSNLWSDPLCLTLDTLNLSFVLSRPSFYTKGKNVARPTGFQPERHRDLAESVTSAADDFLHEELDAFEEAELGRSIRQSLVLNSTDPFNNDEEVPGSFPFGNPESIGTDGQPLPANVESTTVLAGLVGRILSRLEFRIKNIKIQIRFDDADHGGLFECRIGEIKYIDESQSQFNSNTDQPRTTIRSIRVSNAALYMLPKSSIPVSQPSSSARPSFASPSSRSSSISSASSSSTTGDYQDMMMSQAVADLRDSTTMSDLTSEASIYHSAINEDPAPRIPVIVEGRSSEASPSRSATPRPDTPATSKDETLLLTFGSEDIVLRMKTTRSLPNANLEAVTSPGLSSPSRSIHVTSTTATSPLPSVNIEVSVGTIAAVILPEQASIILAALQCASQHSQVKSHSPSPTSHVAASVTNQPQLTAHVTLKGLYASLIYDMTASSNPLITDILTTYWAKPSSTFIPTGHLRLRLETFEGHYASKGFIARLSDIRKSTTIPSSAIRLPRRSSTISRAGPSPPTLTITLQDASVFEYLASEQSDNDLLDVPPGGAFPVLLFDTNLPRQYDVAPGVTSGLFQSIPSKPTSSIQAQVFPEFDSVDWRNSGLQRKSGGSEKQWKVKQKGKGILKGAHGSVSEPNDVPVISIKKELVTSTTASVTLQPVHIFLDLSLVERLLPMLRSIAPAIRSKPEIIDPMTPFGVRPSHRPFDLLRQPTTESIIDDLDAQASSYSTIQPSQPAKPVLDIRCSLLRLDIRCPAPVNRRGTWGDGGHLRSGIVTLDIQYLKTKVSTGSSATTATSQSSTRNPGRKDGEGTTIVNWDKMILFFSRAPERRSSAFIVIGPLALDPSDVDVAPLLPSVELLTSHSHTQTKTTLVTCRIPSIQAKIKQQTIEGLQFFADDMTHWLDGAFGDGSAPKPRDDLKMIGSRFFGAPGSTRGSSSASSSTMDEDDENLSATILKLNISETDMSLYVPRPEGGERILSLEASDMDIKIESNVSGKHETSFNLSLMDTEFSDKTDGSNAIKIIGRTTPYTLTTRQQPLIQFRFSSLTDPITSTKETGISVTLTSLTFYISKSIDWINDLKKFIKTPEGVFEDVVPSELTRIRILLQDCSVRTLTPTLKGAIILVFGIMDISTDIKSDGEDNEVKLNASRLNILAVDDISSASELGVGTSDSVEVWRKAGYAQLVDIISVDLQCFRDLTGTDEILLEILQVQVKITACADSLATFGELCGDLTKLAPAKTRPPRVVRPPTSLDKIINVFDSIDDQAFNLVPDIVSGADMIEDDLPTNLDYLDRASRLASNQPTMDKLTGETLRSWQTDEGEGELGGETIKILLEEQFDMNENYWNELPILHKGYDDDLQIGKTRIRVNDCNIKVLLHDGYDWLRTRKAIEDEIRAVRKRLEKIRQLLASGQKADESIDIEKATKSVLFNSVYIGGIDGQGSTDLDSAALIAAIDEELDELADGDGDIDEIASTSSWQTLPSTSQNRNTSRNNQGKEKPRDKDNQKKKIKLNGKKLNRSKKPQIEISLSSLRAQLDLFSSDSITEESTSSKVEIKIKEMEILDHIKTSTWKKFLMGMKSDSRGNVRETDADMVRIELKGIKLGSDIEEEMRLRAKILPLRLHVDQDALDFLKRFFSFKSPPPPSSSSVSPLSAQSLNTPSSPARPNETFFQHVEIFPIEMKLDYKPKRVDFAALREGKTMELMNFFHFDGAEMTLRHITLSGVTGWDRLGTTLQDLWTPDVKANQLADVISGVSPIRSIVNVGSGVADLILLPIEQYRKDGRIAKGIQRGTNSFVKSTAMEMMKLGARLATGTQIILEKAETVIGGNTTNLRLNEQDNLTIIPHTIDNQNILSSYSSATPGLGGSGLSLPLNWQNQYQYQDQTQQNDGSSEDDDEDERQEDITSRYANQPEGVKQGVQDAYKSFSKNVNAAAQTILAVPMEVYERSGEDGPLKAVIKAVPIAVLKPMIGTTEAVSKTLLGMRNSLDPSARKELGDKYK</sequence>
<feature type="compositionally biased region" description="Low complexity" evidence="13">
    <location>
        <begin position="302"/>
        <end position="332"/>
    </location>
</feature>
<evidence type="ECO:0000256" key="11">
    <source>
        <dbReference type="ARBA" id="ARBA00024615"/>
    </source>
</evidence>
<feature type="region of interest" description="Disordered" evidence="13">
    <location>
        <begin position="1734"/>
        <end position="1759"/>
    </location>
</feature>
<feature type="region of interest" description="Disordered" evidence="13">
    <location>
        <begin position="1024"/>
        <end position="1043"/>
    </location>
</feature>
<feature type="compositionally biased region" description="Polar residues" evidence="13">
    <location>
        <begin position="439"/>
        <end position="454"/>
    </location>
</feature>
<keyword evidence="8" id="KW-0445">Lipid transport</keyword>
<name>A0ABZ1CYR9_9TREE</name>
<evidence type="ECO:0000256" key="5">
    <source>
        <dbReference type="ARBA" id="ARBA00022448"/>
    </source>
</evidence>
<feature type="compositionally biased region" description="Acidic residues" evidence="13">
    <location>
        <begin position="1983"/>
        <end position="1993"/>
    </location>
</feature>
<feature type="compositionally biased region" description="Basic and acidic residues" evidence="13">
    <location>
        <begin position="1588"/>
        <end position="1600"/>
    </location>
</feature>
<feature type="region of interest" description="Disordered" evidence="13">
    <location>
        <begin position="434"/>
        <end position="454"/>
    </location>
</feature>
<keyword evidence="9" id="KW-0472">Membrane</keyword>
<feature type="compositionally biased region" description="Polar residues" evidence="13">
    <location>
        <begin position="1747"/>
        <end position="1757"/>
    </location>
</feature>
<feature type="region of interest" description="Disordered" evidence="13">
    <location>
        <begin position="1974"/>
        <end position="2007"/>
    </location>
</feature>
<evidence type="ECO:0000256" key="4">
    <source>
        <dbReference type="ARBA" id="ARBA00018070"/>
    </source>
</evidence>
<keyword evidence="5" id="KW-0813">Transport</keyword>
<feature type="compositionally biased region" description="Low complexity" evidence="13">
    <location>
        <begin position="1576"/>
        <end position="1587"/>
    </location>
</feature>
<evidence type="ECO:0000256" key="2">
    <source>
        <dbReference type="ARBA" id="ARBA00004623"/>
    </source>
</evidence>
<evidence type="ECO:0000256" key="1">
    <source>
        <dbReference type="ARBA" id="ARBA00004406"/>
    </source>
</evidence>
<feature type="compositionally biased region" description="Low complexity" evidence="13">
    <location>
        <begin position="885"/>
        <end position="896"/>
    </location>
</feature>
<dbReference type="GeneID" id="87955982"/>
<evidence type="ECO:0000256" key="9">
    <source>
        <dbReference type="ARBA" id="ARBA00023136"/>
    </source>
</evidence>
<feature type="region of interest" description="Disordered" evidence="13">
    <location>
        <begin position="1567"/>
        <end position="1608"/>
    </location>
</feature>
<evidence type="ECO:0000256" key="6">
    <source>
        <dbReference type="ARBA" id="ARBA00022824"/>
    </source>
</evidence>
<evidence type="ECO:0000313" key="15">
    <source>
        <dbReference type="Proteomes" id="UP001329825"/>
    </source>
</evidence>
<dbReference type="RefSeq" id="XP_062791628.1">
    <property type="nucleotide sequence ID" value="XM_062935577.1"/>
</dbReference>
<evidence type="ECO:0000313" key="14">
    <source>
        <dbReference type="EMBL" id="WRT66888.1"/>
    </source>
</evidence>
<organism evidence="14 15">
    <name type="scientific">Kwoniella shivajii</name>
    <dbReference type="NCBI Taxonomy" id="564305"/>
    <lineage>
        <taxon>Eukaryota</taxon>
        <taxon>Fungi</taxon>
        <taxon>Dikarya</taxon>
        <taxon>Basidiomycota</taxon>
        <taxon>Agaricomycotina</taxon>
        <taxon>Tremellomycetes</taxon>
        <taxon>Tremellales</taxon>
        <taxon>Cryptococcaceae</taxon>
        <taxon>Kwoniella</taxon>
    </lineage>
</organism>
<accession>A0ABZ1CYR9</accession>
<comment type="subcellular location">
    <subcellularLocation>
        <location evidence="1">Endoplasmic reticulum membrane</location>
        <topology evidence="1">Peripheral membrane protein</topology>
    </subcellularLocation>
    <subcellularLocation>
        <location evidence="2">Preautophagosomal structure membrane</location>
        <topology evidence="2">Peripheral membrane protein</topology>
    </subcellularLocation>
</comment>
<proteinExistence type="inferred from homology"/>
<evidence type="ECO:0000256" key="8">
    <source>
        <dbReference type="ARBA" id="ARBA00023055"/>
    </source>
</evidence>
<dbReference type="EMBL" id="CP141885">
    <property type="protein sequence ID" value="WRT66888.1"/>
    <property type="molecule type" value="Genomic_DNA"/>
</dbReference>
<dbReference type="Proteomes" id="UP001329825">
    <property type="component" value="Chromosome 5"/>
</dbReference>
<feature type="region of interest" description="Disordered" evidence="13">
    <location>
        <begin position="382"/>
        <end position="405"/>
    </location>
</feature>
<feature type="region of interest" description="Disordered" evidence="13">
    <location>
        <begin position="885"/>
        <end position="905"/>
    </location>
</feature>
<dbReference type="InterPro" id="IPR026849">
    <property type="entry name" value="ATG2"/>
</dbReference>
<keyword evidence="7" id="KW-0072">Autophagy</keyword>
<evidence type="ECO:0000256" key="10">
    <source>
        <dbReference type="ARBA" id="ARBA00024479"/>
    </source>
</evidence>
<feature type="compositionally biased region" description="Low complexity" evidence="13">
    <location>
        <begin position="1026"/>
        <end position="1038"/>
    </location>
</feature>
<dbReference type="Pfam" id="PF13329">
    <property type="entry name" value="ATG2_CAD"/>
    <property type="match status" value="1"/>
</dbReference>
<comment type="catalytic activity">
    <reaction evidence="12">
        <text>a 1,2-diacyl-sn-glycero-3-phosphocholine(in) = a 1,2-diacyl-sn-glycero-3-phosphocholine(out)</text>
        <dbReference type="Rhea" id="RHEA:38571"/>
        <dbReference type="ChEBI" id="CHEBI:57643"/>
    </reaction>
</comment>
<comment type="catalytic activity">
    <reaction evidence="11">
        <text>a 1,2-diacyl-sn-glycero-3-phosphoethanolamine(in) = a 1,2-diacyl-sn-glycero-3-phosphoethanolamine(out)</text>
        <dbReference type="Rhea" id="RHEA:38895"/>
        <dbReference type="ChEBI" id="CHEBI:64612"/>
    </reaction>
</comment>